<dbReference type="GO" id="GO:0003677">
    <property type="term" value="F:DNA binding"/>
    <property type="evidence" value="ECO:0007669"/>
    <property type="project" value="UniProtKB-KW"/>
</dbReference>
<reference evidence="5" key="1">
    <citation type="submission" date="2017-09" db="EMBL/GenBank/DDBJ databases">
        <title>Depth-based differentiation of microbial function through sediment-hosted aquifers and enrichment of novel symbionts in the deep terrestrial subsurface.</title>
        <authorList>
            <person name="Probst A.J."/>
            <person name="Ladd B."/>
            <person name="Jarett J.K."/>
            <person name="Geller-Mcgrath D.E."/>
            <person name="Sieber C.M.K."/>
            <person name="Emerson J.B."/>
            <person name="Anantharaman K."/>
            <person name="Thomas B.C."/>
            <person name="Malmstrom R."/>
            <person name="Stieglmeier M."/>
            <person name="Klingl A."/>
            <person name="Woyke T."/>
            <person name="Ryan C.M."/>
            <person name="Banfield J.F."/>
        </authorList>
    </citation>
    <scope>NUCLEOTIDE SEQUENCE [LARGE SCALE GENOMIC DNA]</scope>
</reference>
<evidence type="ECO:0000256" key="2">
    <source>
        <dbReference type="ARBA" id="ARBA00023125"/>
    </source>
</evidence>
<keyword evidence="1" id="KW-0226">DNA condensation</keyword>
<evidence type="ECO:0000256" key="3">
    <source>
        <dbReference type="RuleBase" id="RU003939"/>
    </source>
</evidence>
<dbReference type="PANTHER" id="PTHR33175">
    <property type="entry name" value="DNA-BINDING PROTEIN HU"/>
    <property type="match status" value="1"/>
</dbReference>
<dbReference type="Proteomes" id="UP000230405">
    <property type="component" value="Unassembled WGS sequence"/>
</dbReference>
<comment type="similarity">
    <text evidence="3">Belongs to the bacterial histone-like protein family.</text>
</comment>
<keyword evidence="2" id="KW-0238">DNA-binding</keyword>
<organism evidence="4 5">
    <name type="scientific">Candidatus Komeilibacteria bacterium CG_4_10_14_0_2_um_filter_37_10</name>
    <dbReference type="NCBI Taxonomy" id="1974470"/>
    <lineage>
        <taxon>Bacteria</taxon>
        <taxon>Candidatus Komeiliibacteriota</taxon>
    </lineage>
</organism>
<comment type="caution">
    <text evidence="4">The sequence shown here is derived from an EMBL/GenBank/DDBJ whole genome shotgun (WGS) entry which is preliminary data.</text>
</comment>
<dbReference type="Gene3D" id="4.10.520.10">
    <property type="entry name" value="IHF-like DNA-binding proteins"/>
    <property type="match status" value="1"/>
</dbReference>
<accession>A0A2M7VGC2</accession>
<dbReference type="AlphaFoldDB" id="A0A2M7VGC2"/>
<proteinExistence type="inferred from homology"/>
<name>A0A2M7VGC2_9BACT</name>
<dbReference type="SUPFAM" id="SSF47729">
    <property type="entry name" value="IHF-like DNA-binding proteins"/>
    <property type="match status" value="1"/>
</dbReference>
<dbReference type="GO" id="GO:0030261">
    <property type="term" value="P:chromosome condensation"/>
    <property type="evidence" value="ECO:0007669"/>
    <property type="project" value="UniProtKB-KW"/>
</dbReference>
<dbReference type="InterPro" id="IPR000119">
    <property type="entry name" value="Hist_DNA-bd"/>
</dbReference>
<protein>
    <recommendedName>
        <fullName evidence="6">DNA-binding protein</fullName>
    </recommendedName>
</protein>
<gene>
    <name evidence="4" type="ORF">COX77_00535</name>
</gene>
<dbReference type="PANTHER" id="PTHR33175:SF3">
    <property type="entry name" value="DNA-BINDING PROTEIN HU-BETA"/>
    <property type="match status" value="1"/>
</dbReference>
<dbReference type="InterPro" id="IPR010992">
    <property type="entry name" value="IHF-like_DNA-bd_dom_sf"/>
</dbReference>
<evidence type="ECO:0008006" key="6">
    <source>
        <dbReference type="Google" id="ProtNLM"/>
    </source>
</evidence>
<evidence type="ECO:0000313" key="4">
    <source>
        <dbReference type="EMBL" id="PIZ99772.1"/>
    </source>
</evidence>
<sequence>MNEAKIIESIASQTGINKKDVKKVLSSLEDVSLATLQNGEEINLTGFISINPRLRSARTGVDPRDPQKRIRMPQIVVPKFKAGKNLKDALKKTTPNN</sequence>
<dbReference type="EMBL" id="PFPO01000012">
    <property type="protein sequence ID" value="PIZ99772.1"/>
    <property type="molecule type" value="Genomic_DNA"/>
</dbReference>
<dbReference type="SMART" id="SM00411">
    <property type="entry name" value="BHL"/>
    <property type="match status" value="1"/>
</dbReference>
<dbReference type="GO" id="GO:0030527">
    <property type="term" value="F:structural constituent of chromatin"/>
    <property type="evidence" value="ECO:0007669"/>
    <property type="project" value="InterPro"/>
</dbReference>
<evidence type="ECO:0000313" key="5">
    <source>
        <dbReference type="Proteomes" id="UP000230405"/>
    </source>
</evidence>
<dbReference type="Pfam" id="PF00216">
    <property type="entry name" value="Bac_DNA_binding"/>
    <property type="match status" value="1"/>
</dbReference>
<evidence type="ECO:0000256" key="1">
    <source>
        <dbReference type="ARBA" id="ARBA00023067"/>
    </source>
</evidence>